<reference evidence="1" key="2">
    <citation type="journal article" date="2015" name="Data Brief">
        <title>Shoot transcriptome of the giant reed, Arundo donax.</title>
        <authorList>
            <person name="Barrero R.A."/>
            <person name="Guerrero F.D."/>
            <person name="Moolhuijzen P."/>
            <person name="Goolsby J.A."/>
            <person name="Tidwell J."/>
            <person name="Bellgard S.E."/>
            <person name="Bellgard M.I."/>
        </authorList>
    </citation>
    <scope>NUCLEOTIDE SEQUENCE</scope>
    <source>
        <tissue evidence="1">Shoot tissue taken approximately 20 cm above the soil surface</tissue>
    </source>
</reference>
<proteinExistence type="predicted"/>
<accession>A0A0A9EHJ6</accession>
<dbReference type="AlphaFoldDB" id="A0A0A9EHJ6"/>
<organism evidence="1">
    <name type="scientific">Arundo donax</name>
    <name type="common">Giant reed</name>
    <name type="synonym">Donax arundinaceus</name>
    <dbReference type="NCBI Taxonomy" id="35708"/>
    <lineage>
        <taxon>Eukaryota</taxon>
        <taxon>Viridiplantae</taxon>
        <taxon>Streptophyta</taxon>
        <taxon>Embryophyta</taxon>
        <taxon>Tracheophyta</taxon>
        <taxon>Spermatophyta</taxon>
        <taxon>Magnoliopsida</taxon>
        <taxon>Liliopsida</taxon>
        <taxon>Poales</taxon>
        <taxon>Poaceae</taxon>
        <taxon>PACMAD clade</taxon>
        <taxon>Arundinoideae</taxon>
        <taxon>Arundineae</taxon>
        <taxon>Arundo</taxon>
    </lineage>
</organism>
<sequence length="37" mass="4553">MRACFQKSTYKQEKEERGVNQPFSLQYHIRQMITGYR</sequence>
<dbReference type="EMBL" id="GBRH01200555">
    <property type="protein sequence ID" value="JAD97340.1"/>
    <property type="molecule type" value="Transcribed_RNA"/>
</dbReference>
<protein>
    <submittedName>
        <fullName evidence="1">Uncharacterized protein</fullName>
    </submittedName>
</protein>
<name>A0A0A9EHJ6_ARUDO</name>
<evidence type="ECO:0000313" key="1">
    <source>
        <dbReference type="EMBL" id="JAD97340.1"/>
    </source>
</evidence>
<reference evidence="1" key="1">
    <citation type="submission" date="2014-09" db="EMBL/GenBank/DDBJ databases">
        <authorList>
            <person name="Magalhaes I.L.F."/>
            <person name="Oliveira U."/>
            <person name="Santos F.R."/>
            <person name="Vidigal T.H.D.A."/>
            <person name="Brescovit A.D."/>
            <person name="Santos A.J."/>
        </authorList>
    </citation>
    <scope>NUCLEOTIDE SEQUENCE</scope>
    <source>
        <tissue evidence="1">Shoot tissue taken approximately 20 cm above the soil surface</tissue>
    </source>
</reference>